<protein>
    <submittedName>
        <fullName evidence="1">Uncharacterized protein</fullName>
    </submittedName>
</protein>
<sequence length="96" mass="10876">MIGWNQPTASLQKCVLIPRWALRKSSCLCGLVLQPIFASFWQLILFQFTSLSTEIIGWGCISNRNGYKIPITISNKERKEGGKEGEEVRKENCCNP</sequence>
<dbReference type="EMBL" id="CP069107">
    <property type="protein sequence ID" value="QSS57852.1"/>
    <property type="molecule type" value="Genomic_DNA"/>
</dbReference>
<evidence type="ECO:0000313" key="2">
    <source>
        <dbReference type="Proteomes" id="UP000663419"/>
    </source>
</evidence>
<dbReference type="AlphaFoldDB" id="A0A8A1M0A9"/>
<evidence type="ECO:0000313" key="1">
    <source>
        <dbReference type="EMBL" id="QSS57852.1"/>
    </source>
</evidence>
<dbReference type="Proteomes" id="UP000663419">
    <property type="component" value="Chromosome 6"/>
</dbReference>
<reference evidence="1" key="1">
    <citation type="submission" date="2021-01" db="EMBL/GenBank/DDBJ databases">
        <title>Chromosome-level genome assembly of a human fungal pathogen reveals clustering of transcriptionally co-regulated genes.</title>
        <authorList>
            <person name="Voorhies M."/>
            <person name="Cohen S."/>
            <person name="Shea T.P."/>
            <person name="Petrus S."/>
            <person name="Munoz J.F."/>
            <person name="Poplawski S."/>
            <person name="Goldman W.E."/>
            <person name="Michael T."/>
            <person name="Cuomo C.A."/>
            <person name="Sil A."/>
            <person name="Beyhan S."/>
        </authorList>
    </citation>
    <scope>NUCLEOTIDE SEQUENCE</scope>
    <source>
        <strain evidence="1">H88</strain>
    </source>
</reference>
<dbReference type="VEuPathDB" id="FungiDB:I7I53_12159"/>
<organism evidence="1 2">
    <name type="scientific">Ajellomyces capsulatus (strain H88)</name>
    <name type="common">Darling's disease fungus</name>
    <name type="synonym">Histoplasma capsulatum</name>
    <dbReference type="NCBI Taxonomy" id="544711"/>
    <lineage>
        <taxon>Eukaryota</taxon>
        <taxon>Fungi</taxon>
        <taxon>Dikarya</taxon>
        <taxon>Ascomycota</taxon>
        <taxon>Pezizomycotina</taxon>
        <taxon>Eurotiomycetes</taxon>
        <taxon>Eurotiomycetidae</taxon>
        <taxon>Onygenales</taxon>
        <taxon>Ajellomycetaceae</taxon>
        <taxon>Histoplasma</taxon>
    </lineage>
</organism>
<name>A0A8A1M0A9_AJEC8</name>
<accession>A0A8A1M0A9</accession>
<proteinExistence type="predicted"/>
<gene>
    <name evidence="1" type="ORF">I7I53_12159</name>
</gene>